<dbReference type="Proteomes" id="UP001519667">
    <property type="component" value="Unassembled WGS sequence"/>
</dbReference>
<name>A0ABS5XDK6_9GAMM</name>
<dbReference type="SUPFAM" id="SSF53756">
    <property type="entry name" value="UDP-Glycosyltransferase/glycogen phosphorylase"/>
    <property type="match status" value="1"/>
</dbReference>
<proteinExistence type="predicted"/>
<comment type="caution">
    <text evidence="1">The sequence shown here is derived from an EMBL/GenBank/DDBJ whole genome shotgun (WGS) entry which is preliminary data.</text>
</comment>
<sequence>MPTNILFITFGDFRTPTDGGSKFTNEIVSMLRQTSKKVEILNYYDHAPSNSKTIRKILSIFISLFLRLPLPASYFYSRSLINSARKKILDELSKSAPQQRRISIFVDHLELCYITSSLRLEFGDEIEIAHISHNIEPSLLKQRLGEGLAYKYSQLCCDYSKFEKKSLYYVDTIFSISDEEKHHFSKLNPTSSLGSPIKAITIPPTFSYLPLHKSTNETPYKKIVFVASFDWWPNQQAFQWIRDYLSPSLPTGFKIHIYGKNSTKFSAGAPENLVFHGYVDNILEVWDDCFFSVAPITRGAGVNIKVSESLHNRVPVIGSELSFKGISKDYLGGTLKLELDVEAWINALEFYSSNPSEYEKLKRAISYPSREKILDKLRITP</sequence>
<gene>
    <name evidence="1" type="ORF">J7302_06475</name>
</gene>
<reference evidence="1 2" key="1">
    <citation type="submission" date="2021-04" db="EMBL/GenBank/DDBJ databases">
        <title>Pseudomonas boanensis sp. nov., a bacterium isolated from river water used for household purposes in Boane District, Mozambique.</title>
        <authorList>
            <person name="Nicklasson M."/>
            <person name="Martin-Rodriguez A.J."/>
            <person name="Thorell K."/>
            <person name="Neves L."/>
            <person name="Mussagy A."/>
            <person name="Rydberg H.A."/>
            <person name="Hernroth B."/>
            <person name="Svensson-Stadler L."/>
            <person name="Sjoling A."/>
        </authorList>
    </citation>
    <scope>NUCLEOTIDE SEQUENCE [LARGE SCALE GENOMIC DNA]</scope>
    <source>
        <strain evidence="1 2">DB1</strain>
    </source>
</reference>
<organism evidence="1 2">
    <name type="scientific">Metapseudomonas boanensis</name>
    <dbReference type="NCBI Taxonomy" id="2822138"/>
    <lineage>
        <taxon>Bacteria</taxon>
        <taxon>Pseudomonadati</taxon>
        <taxon>Pseudomonadota</taxon>
        <taxon>Gammaproteobacteria</taxon>
        <taxon>Pseudomonadales</taxon>
        <taxon>Pseudomonadaceae</taxon>
        <taxon>Metapseudomonas</taxon>
    </lineage>
</organism>
<protein>
    <submittedName>
        <fullName evidence="1">Glycosyltransferase</fullName>
        <ecNumber evidence="1">2.4.-.-</ecNumber>
    </submittedName>
</protein>
<dbReference type="EC" id="2.4.-.-" evidence="1"/>
<evidence type="ECO:0000313" key="1">
    <source>
        <dbReference type="EMBL" id="MBT8765774.1"/>
    </source>
</evidence>
<accession>A0ABS5XDK6</accession>
<keyword evidence="1" id="KW-0328">Glycosyltransferase</keyword>
<keyword evidence="1" id="KW-0808">Transferase</keyword>
<evidence type="ECO:0000313" key="2">
    <source>
        <dbReference type="Proteomes" id="UP001519667"/>
    </source>
</evidence>
<dbReference type="RefSeq" id="WP_215371985.1">
    <property type="nucleotide sequence ID" value="NZ_JAGTIS010000002.1"/>
</dbReference>
<dbReference type="EMBL" id="JAGTIS010000002">
    <property type="protein sequence ID" value="MBT8765774.1"/>
    <property type="molecule type" value="Genomic_DNA"/>
</dbReference>
<dbReference type="Pfam" id="PF13692">
    <property type="entry name" value="Glyco_trans_1_4"/>
    <property type="match status" value="1"/>
</dbReference>
<dbReference type="GO" id="GO:0016757">
    <property type="term" value="F:glycosyltransferase activity"/>
    <property type="evidence" value="ECO:0007669"/>
    <property type="project" value="UniProtKB-KW"/>
</dbReference>
<keyword evidence="2" id="KW-1185">Reference proteome</keyword>
<dbReference type="Gene3D" id="3.40.50.2000">
    <property type="entry name" value="Glycogen Phosphorylase B"/>
    <property type="match status" value="1"/>
</dbReference>